<feature type="transmembrane region" description="Helical" evidence="2">
    <location>
        <begin position="12"/>
        <end position="28"/>
    </location>
</feature>
<reference evidence="3 6" key="2">
    <citation type="submission" date="2018-08" db="EMBL/GenBank/DDBJ databases">
        <title>Complete genome of the Arcobacter molluscorum type strain LMG 25693.</title>
        <authorList>
            <person name="Miller W.G."/>
            <person name="Yee E."/>
            <person name="Bono J.L."/>
        </authorList>
    </citation>
    <scope>NUCLEOTIDE SEQUENCE [LARGE SCALE GENOMIC DNA]</scope>
    <source>
        <strain evidence="3 6">CECT 7696</strain>
    </source>
</reference>
<reference evidence="4 5" key="1">
    <citation type="submission" date="2017-09" db="EMBL/GenBank/DDBJ databases">
        <title>Arcobacter canalis sp. nov., a new species isolated from a water canal contaminated with urban sewage.</title>
        <authorList>
            <person name="Perez-Cataluna A."/>
            <person name="Salas-Masso N."/>
            <person name="Figueras M.J."/>
        </authorList>
    </citation>
    <scope>NUCLEOTIDE SEQUENCE [LARGE SCALE GENOMIC DNA]</scope>
    <source>
        <strain evidence="4 5">F98-3</strain>
    </source>
</reference>
<dbReference type="EMBL" id="CP032098">
    <property type="protein sequence ID" value="AXX91710.1"/>
    <property type="molecule type" value="Genomic_DNA"/>
</dbReference>
<sequence length="96" mass="10682">MAKTKQSSVPMLLTIIIFLIIILIFMVLKSDRGLMSGIFSPSGDSSKPVNQHMPRPLQWEKPFRFGHGDNNDGAEENAKGGGSQNFLQYESSKNKK</sequence>
<keyword evidence="5" id="KW-1185">Reference proteome</keyword>
<evidence type="ECO:0000313" key="5">
    <source>
        <dbReference type="Proteomes" id="UP000221222"/>
    </source>
</evidence>
<evidence type="ECO:0000313" key="4">
    <source>
        <dbReference type="EMBL" id="PHO17402.1"/>
    </source>
</evidence>
<keyword evidence="2" id="KW-0812">Transmembrane</keyword>
<evidence type="ECO:0000313" key="6">
    <source>
        <dbReference type="Proteomes" id="UP000262712"/>
    </source>
</evidence>
<evidence type="ECO:0000256" key="2">
    <source>
        <dbReference type="SAM" id="Phobius"/>
    </source>
</evidence>
<protein>
    <submittedName>
        <fullName evidence="4">Uncharacterized protein</fullName>
    </submittedName>
</protein>
<gene>
    <name evidence="3" type="ORF">AMOL_0712</name>
    <name evidence="4" type="ORF">CPU12_10785</name>
</gene>
<feature type="compositionally biased region" description="Polar residues" evidence="1">
    <location>
        <begin position="84"/>
        <end position="96"/>
    </location>
</feature>
<name>A0A2G1DFW9_9BACT</name>
<dbReference type="AlphaFoldDB" id="A0A2G1DFW9"/>
<keyword evidence="2" id="KW-0472">Membrane</keyword>
<evidence type="ECO:0000256" key="1">
    <source>
        <dbReference type="SAM" id="MobiDB-lite"/>
    </source>
</evidence>
<feature type="compositionally biased region" description="Basic and acidic residues" evidence="1">
    <location>
        <begin position="61"/>
        <end position="70"/>
    </location>
</feature>
<dbReference type="KEGG" id="amol:AMOL_0712"/>
<accession>A0A2G1DFW9</accession>
<organism evidence="4 5">
    <name type="scientific">Malaciobacter molluscorum LMG 25693</name>
    <dbReference type="NCBI Taxonomy" id="870501"/>
    <lineage>
        <taxon>Bacteria</taxon>
        <taxon>Pseudomonadati</taxon>
        <taxon>Campylobacterota</taxon>
        <taxon>Epsilonproteobacteria</taxon>
        <taxon>Campylobacterales</taxon>
        <taxon>Arcobacteraceae</taxon>
        <taxon>Malaciobacter</taxon>
    </lineage>
</organism>
<evidence type="ECO:0000313" key="3">
    <source>
        <dbReference type="EMBL" id="AXX91710.1"/>
    </source>
</evidence>
<dbReference type="Proteomes" id="UP000262712">
    <property type="component" value="Chromosome"/>
</dbReference>
<dbReference type="Proteomes" id="UP000221222">
    <property type="component" value="Unassembled WGS sequence"/>
</dbReference>
<feature type="region of interest" description="Disordered" evidence="1">
    <location>
        <begin position="39"/>
        <end position="96"/>
    </location>
</feature>
<keyword evidence="2" id="KW-1133">Transmembrane helix</keyword>
<dbReference type="RefSeq" id="WP_099343129.1">
    <property type="nucleotide sequence ID" value="NZ_CP032098.1"/>
</dbReference>
<proteinExistence type="predicted"/>
<dbReference type="EMBL" id="NXFY01000018">
    <property type="protein sequence ID" value="PHO17402.1"/>
    <property type="molecule type" value="Genomic_DNA"/>
</dbReference>